<dbReference type="GO" id="GO:0016810">
    <property type="term" value="F:hydrolase activity, acting on carbon-nitrogen (but not peptide) bonds"/>
    <property type="evidence" value="ECO:0007669"/>
    <property type="project" value="InterPro"/>
</dbReference>
<dbReference type="GO" id="GO:0046872">
    <property type="term" value="F:metal ion binding"/>
    <property type="evidence" value="ECO:0007669"/>
    <property type="project" value="UniProtKB-KW"/>
</dbReference>
<organism evidence="5 6">
    <name type="scientific">Dyadobacter sediminis</name>
    <dbReference type="NCBI Taxonomy" id="1493691"/>
    <lineage>
        <taxon>Bacteria</taxon>
        <taxon>Pseudomonadati</taxon>
        <taxon>Bacteroidota</taxon>
        <taxon>Cytophagia</taxon>
        <taxon>Cytophagales</taxon>
        <taxon>Spirosomataceae</taxon>
        <taxon>Dyadobacter</taxon>
    </lineage>
</organism>
<keyword evidence="3" id="KW-0732">Signal</keyword>
<proteinExistence type="predicted"/>
<gene>
    <name evidence="5" type="ORF">FEM55_19355</name>
</gene>
<dbReference type="SUPFAM" id="SSF88713">
    <property type="entry name" value="Glycoside hydrolase/deacetylase"/>
    <property type="match status" value="1"/>
</dbReference>
<dbReference type="GO" id="GO:0016020">
    <property type="term" value="C:membrane"/>
    <property type="evidence" value="ECO:0007669"/>
    <property type="project" value="TreeGrafter"/>
</dbReference>
<evidence type="ECO:0000313" key="6">
    <source>
        <dbReference type="Proteomes" id="UP000309788"/>
    </source>
</evidence>
<feature type="chain" id="PRO_5024326157" evidence="3">
    <location>
        <begin position="20"/>
        <end position="310"/>
    </location>
</feature>
<dbReference type="Gene3D" id="3.20.20.370">
    <property type="entry name" value="Glycoside hydrolase/deacetylase"/>
    <property type="match status" value="1"/>
</dbReference>
<dbReference type="PANTHER" id="PTHR10587:SF133">
    <property type="entry name" value="CHITIN DEACETYLASE 1-RELATED"/>
    <property type="match status" value="1"/>
</dbReference>
<evidence type="ECO:0000256" key="3">
    <source>
        <dbReference type="SAM" id="SignalP"/>
    </source>
</evidence>
<dbReference type="InterPro" id="IPR050248">
    <property type="entry name" value="Polysacc_deacetylase_ArnD"/>
</dbReference>
<keyword evidence="1" id="KW-0479">Metal-binding</keyword>
<keyword evidence="6" id="KW-1185">Reference proteome</keyword>
<dbReference type="InterPro" id="IPR002509">
    <property type="entry name" value="NODB_dom"/>
</dbReference>
<feature type="domain" description="NodB homology" evidence="4">
    <location>
        <begin position="22"/>
        <end position="250"/>
    </location>
</feature>
<reference evidence="5 6" key="1">
    <citation type="submission" date="2019-05" db="EMBL/GenBank/DDBJ databases">
        <authorList>
            <person name="Qu J.-H."/>
        </authorList>
    </citation>
    <scope>NUCLEOTIDE SEQUENCE [LARGE SCALE GENOMIC DNA]</scope>
    <source>
        <strain evidence="5 6">Z12</strain>
    </source>
</reference>
<evidence type="ECO:0000259" key="4">
    <source>
        <dbReference type="PROSITE" id="PS51677"/>
    </source>
</evidence>
<comment type="caution">
    <text evidence="5">The sequence shown here is derived from an EMBL/GenBank/DDBJ whole genome shotgun (WGS) entry which is preliminary data.</text>
</comment>
<dbReference type="InterPro" id="IPR011330">
    <property type="entry name" value="Glyco_hydro/deAcase_b/a-brl"/>
</dbReference>
<dbReference type="AlphaFoldDB" id="A0A5R9K9G9"/>
<protein>
    <submittedName>
        <fullName evidence="5">Polysaccharide deacetylase</fullName>
    </submittedName>
</protein>
<dbReference type="OrthoDB" id="115239at2"/>
<feature type="signal peptide" evidence="3">
    <location>
        <begin position="1"/>
        <end position="19"/>
    </location>
</feature>
<dbReference type="Pfam" id="PF01522">
    <property type="entry name" value="Polysacc_deac_1"/>
    <property type="match status" value="1"/>
</dbReference>
<dbReference type="RefSeq" id="WP_138283028.1">
    <property type="nucleotide sequence ID" value="NZ_BMGE01000005.1"/>
</dbReference>
<evidence type="ECO:0000256" key="1">
    <source>
        <dbReference type="ARBA" id="ARBA00022723"/>
    </source>
</evidence>
<dbReference type="PROSITE" id="PS51677">
    <property type="entry name" value="NODB"/>
    <property type="match status" value="1"/>
</dbReference>
<sequence length="310" mass="35589">MKKWVFLSVFILISRLSPAQQRNVSITIDDVPNVHLFKADGNQSRLLKKLDSIRVPVAIFINEGNLKQTNAAAQNKELLKSWILKDYITVGNHTFSHSNYGDAGYDAFTKDILQGEVVTKSLLKGSGKKLDYFRFPFNGMGKDSLEHAKMQGFLSRKGYINTPFTVESEDWLYTQLYEKAMSEGSPELTDSIGKLYVKMTIQIFDYFDSLSTELYGRPVAQIYLCHDNLLNTHYLPQIIQQLKAKNYKFTELRETLRDPIYRSKDHYKGNAGISWIYRWIADPAKRLAAMKAEPFSPEVQKAYKSLNKAK</sequence>
<evidence type="ECO:0000256" key="2">
    <source>
        <dbReference type="ARBA" id="ARBA00022801"/>
    </source>
</evidence>
<dbReference type="Proteomes" id="UP000309788">
    <property type="component" value="Unassembled WGS sequence"/>
</dbReference>
<name>A0A5R9K9G9_9BACT</name>
<dbReference type="EMBL" id="VCEI01000028">
    <property type="protein sequence ID" value="TLU90704.1"/>
    <property type="molecule type" value="Genomic_DNA"/>
</dbReference>
<accession>A0A5R9K9G9</accession>
<dbReference type="PANTHER" id="PTHR10587">
    <property type="entry name" value="GLYCOSYL TRANSFERASE-RELATED"/>
    <property type="match status" value="1"/>
</dbReference>
<keyword evidence="2" id="KW-0378">Hydrolase</keyword>
<dbReference type="GO" id="GO:0005975">
    <property type="term" value="P:carbohydrate metabolic process"/>
    <property type="evidence" value="ECO:0007669"/>
    <property type="project" value="InterPro"/>
</dbReference>
<evidence type="ECO:0000313" key="5">
    <source>
        <dbReference type="EMBL" id="TLU90704.1"/>
    </source>
</evidence>